<feature type="compositionally biased region" description="Polar residues" evidence="1">
    <location>
        <begin position="1143"/>
        <end position="1185"/>
    </location>
</feature>
<dbReference type="Proteomes" id="UP000037035">
    <property type="component" value="Unassembled WGS sequence"/>
</dbReference>
<comment type="caution">
    <text evidence="2">The sequence shown here is derived from an EMBL/GenBank/DDBJ whole genome shotgun (WGS) entry which is preliminary data.</text>
</comment>
<dbReference type="EMBL" id="LAVV01006423">
    <property type="protein sequence ID" value="KNZ60006.1"/>
    <property type="molecule type" value="Genomic_DNA"/>
</dbReference>
<keyword evidence="3" id="KW-1185">Reference proteome</keyword>
<evidence type="ECO:0000313" key="2">
    <source>
        <dbReference type="EMBL" id="KNZ60006.1"/>
    </source>
</evidence>
<reference evidence="2 3" key="1">
    <citation type="submission" date="2015-08" db="EMBL/GenBank/DDBJ databases">
        <title>Next Generation Sequencing and Analysis of the Genome of Puccinia sorghi L Schw, the Causal Agent of Maize Common Rust.</title>
        <authorList>
            <person name="Rochi L."/>
            <person name="Burguener G."/>
            <person name="Darino M."/>
            <person name="Turjanski A."/>
            <person name="Kreff E."/>
            <person name="Dieguez M.J."/>
            <person name="Sacco F."/>
        </authorList>
    </citation>
    <scope>NUCLEOTIDE SEQUENCE [LARGE SCALE GENOMIC DNA]</scope>
    <source>
        <strain evidence="2 3">RO10H11247</strain>
    </source>
</reference>
<dbReference type="VEuPathDB" id="FungiDB:VP01_1627g1"/>
<sequence length="1243" mass="141290">MPLLLDLSRGAMLTIPLKFTFSSQMSCRASNQALVVPLVELFLVCLPLLDWICPTLKMPIMSTELLPSVAFQQLSPSFQSFFQKSQQSSSSSSFSQSINPFLNVMQPVVPSLCCATLIYDIPHLSGSISFFFMISGYFVLLGPDLFLFFFHVGTWDTPSPIFYHSFLNRYSIFLNCEPDKSLKSELQYVVWNFSKGIKSAGEASFMSNSGRGRLPEKKNCFITKVLIRIPTERGVLVKENMCFNNGAKDSMISGWKNMLELSGISNKTKYVQGATTIASPYICSGIQSKLSSPGHEKLKTTKAQVSWLWEIINHQISGLMAMGKGMKESSPPSGRVRERGERGGFLIWKSSEGCWMCQGKWPMMVSVLKNGMQLLILLTIQNVVYLGIHPLGLMAEKHDYHSGDLDATLVNSEIRALKTSTTSHYRRIQDSQLKVWMFMGNIFCVYDDGKKTKKMYEDYWIKTERQRADVYFRMPQKHSRSSQEVPCPQYITFNLMIRQKTSGFYNFIVARFSFFFLEKKPFCPVFSNICVCMFYLTDESNVFWNCLSAQFLFQNSIQFLPFSFGNLVKNKIQHQENGGCPPEEDISSRGYQIPLQTYQKDINVLWGTKLPFIKVLGEKIANNWRSNSQNSILGVISPKMPHPAPICDVEPQESGNQISKVGHWKSRERTNLIILIFRELSWELLWIFWLVVMEKLLVCCRIRMNHPTAFSGILGSNRKTYWGILTLWSQAIAAGFFVGWADYPLLFSAVEESSFCNRRRKGGEKGYFGGCCRGEMVQLSSQGVKEGSQVNTSITQGRAFRICLRVSGGKERETKDYLQSTEKKSQFYNGKSFFPQHNQDRILIISLKFMGLFFVICGDIDIMLKISKYEDHFSEFGPKYVYTSIINFFKFSKATKCLEFSQAFIIILQNLLGPCWPYSKSSVCHRSWQSSNLNKSTCTTSIIKFAHFPRTKIFFTIWDVYHAIGKVGDYSYIKLHIRGPFNIPLNFGQKCQNWNTNSQSRGMNWSADSQNGFLLEGLGETTHSKCKSNSQTSILRVVPPILSASGSHLGFELKLQFQLDPQELHQAQSEDNVHTFPYTGAPLKVTTDTKLRDLHHSILSCMETCPSNPEKHQSSTPPPTSPKSTNRTPKNPYRPSSPPSPPQKNLLTLPNQQSTQTNLSKTSRMSCPISQNPQVSSPMNNQAPQDPQEEAKINPTILEKKKLKKKLILVSFLRKILSPIKTPINQKINNFDQSNIKKLLKNV</sequence>
<gene>
    <name evidence="2" type="ORF">VP01_1627g1</name>
</gene>
<feature type="region of interest" description="Disordered" evidence="1">
    <location>
        <begin position="1104"/>
        <end position="1189"/>
    </location>
</feature>
<accession>A0A0L6VGV5</accession>
<name>A0A0L6VGV5_9BASI</name>
<evidence type="ECO:0000256" key="1">
    <source>
        <dbReference type="SAM" id="MobiDB-lite"/>
    </source>
</evidence>
<dbReference type="AlphaFoldDB" id="A0A0L6VGV5"/>
<evidence type="ECO:0000313" key="3">
    <source>
        <dbReference type="Proteomes" id="UP000037035"/>
    </source>
</evidence>
<proteinExistence type="predicted"/>
<protein>
    <submittedName>
        <fullName evidence="2">Uncharacterized protein</fullName>
    </submittedName>
</protein>
<organism evidence="2 3">
    <name type="scientific">Puccinia sorghi</name>
    <dbReference type="NCBI Taxonomy" id="27349"/>
    <lineage>
        <taxon>Eukaryota</taxon>
        <taxon>Fungi</taxon>
        <taxon>Dikarya</taxon>
        <taxon>Basidiomycota</taxon>
        <taxon>Pucciniomycotina</taxon>
        <taxon>Pucciniomycetes</taxon>
        <taxon>Pucciniales</taxon>
        <taxon>Pucciniaceae</taxon>
        <taxon>Puccinia</taxon>
    </lineage>
</organism>